<dbReference type="PANTHER" id="PTHR11006:SF89">
    <property type="entry name" value="PROTEIN ARGININE N-METHYLTRANSFERASE 3-RELATED"/>
    <property type="match status" value="1"/>
</dbReference>
<dbReference type="AlphaFoldDB" id="A0AAW1QPY4"/>
<keyword evidence="8" id="KW-0863">Zinc-finger</keyword>
<keyword evidence="18" id="KW-1185">Reference proteome</keyword>
<comment type="subcellular location">
    <subcellularLocation>
        <location evidence="1">Cytoplasm</location>
        <location evidence="1">Cytosol</location>
    </subcellularLocation>
</comment>
<dbReference type="Gene3D" id="3.40.50.150">
    <property type="entry name" value="Vaccinia Virus protein VP39"/>
    <property type="match status" value="1"/>
</dbReference>
<comment type="caution">
    <text evidence="17">The sequence shown here is derived from an EMBL/GenBank/DDBJ whole genome shotgun (WGS) entry which is preliminary data.</text>
</comment>
<dbReference type="GO" id="GO:0005634">
    <property type="term" value="C:nucleus"/>
    <property type="evidence" value="ECO:0007669"/>
    <property type="project" value="TreeGrafter"/>
</dbReference>
<dbReference type="SUPFAM" id="SSF53335">
    <property type="entry name" value="S-adenosyl-L-methionine-dependent methyltransferases"/>
    <property type="match status" value="1"/>
</dbReference>
<dbReference type="PROSITE" id="PS51678">
    <property type="entry name" value="SAM_MT_PRMT"/>
    <property type="match status" value="1"/>
</dbReference>
<dbReference type="Pfam" id="PF21137">
    <property type="entry name" value="ANM3_C2H2_Zf"/>
    <property type="match status" value="1"/>
</dbReference>
<comment type="catalytic activity">
    <reaction evidence="11">
        <text>L-arginyl-[protein] + S-adenosyl-L-methionine = N(omega)-methyl-L-arginyl-[protein] + S-adenosyl-L-homocysteine + H(+)</text>
        <dbReference type="Rhea" id="RHEA:48100"/>
        <dbReference type="Rhea" id="RHEA-COMP:10532"/>
        <dbReference type="Rhea" id="RHEA-COMP:11990"/>
        <dbReference type="ChEBI" id="CHEBI:15378"/>
        <dbReference type="ChEBI" id="CHEBI:29965"/>
        <dbReference type="ChEBI" id="CHEBI:57856"/>
        <dbReference type="ChEBI" id="CHEBI:59789"/>
        <dbReference type="ChEBI" id="CHEBI:65280"/>
    </reaction>
    <physiologicalReaction direction="left-to-right" evidence="11">
        <dbReference type="Rhea" id="RHEA:48101"/>
    </physiologicalReaction>
</comment>
<evidence type="ECO:0000256" key="5">
    <source>
        <dbReference type="ARBA" id="ARBA00022679"/>
    </source>
</evidence>
<evidence type="ECO:0000259" key="14">
    <source>
        <dbReference type="Pfam" id="PF13649"/>
    </source>
</evidence>
<evidence type="ECO:0000256" key="3">
    <source>
        <dbReference type="ARBA" id="ARBA00022490"/>
    </source>
</evidence>
<evidence type="ECO:0000256" key="10">
    <source>
        <dbReference type="ARBA" id="ARBA00047384"/>
    </source>
</evidence>
<dbReference type="GO" id="GO:0008270">
    <property type="term" value="F:zinc ion binding"/>
    <property type="evidence" value="ECO:0007669"/>
    <property type="project" value="UniProtKB-KW"/>
</dbReference>
<evidence type="ECO:0000256" key="11">
    <source>
        <dbReference type="ARBA" id="ARBA00049303"/>
    </source>
</evidence>
<dbReference type="InterPro" id="IPR055135">
    <property type="entry name" value="PRMT_dom"/>
</dbReference>
<evidence type="ECO:0000256" key="1">
    <source>
        <dbReference type="ARBA" id="ARBA00004514"/>
    </source>
</evidence>
<dbReference type="InterPro" id="IPR041698">
    <property type="entry name" value="Methyltransf_25"/>
</dbReference>
<evidence type="ECO:0000313" key="17">
    <source>
        <dbReference type="EMBL" id="KAK9823570.1"/>
    </source>
</evidence>
<feature type="domain" description="Methyltransferase" evidence="14">
    <location>
        <begin position="203"/>
        <end position="306"/>
    </location>
</feature>
<dbReference type="Pfam" id="PF13649">
    <property type="entry name" value="Methyltransf_25"/>
    <property type="match status" value="1"/>
</dbReference>
<keyword evidence="6 12" id="KW-0949">S-adenosyl-L-methionine</keyword>
<dbReference type="GO" id="GO:0032259">
    <property type="term" value="P:methylation"/>
    <property type="evidence" value="ECO:0007669"/>
    <property type="project" value="UniProtKB-KW"/>
</dbReference>
<evidence type="ECO:0000259" key="15">
    <source>
        <dbReference type="Pfam" id="PF21137"/>
    </source>
</evidence>
<protein>
    <recommendedName>
        <fullName evidence="2">type I protein arginine methyltransferase</fullName>
        <ecNumber evidence="2">2.1.1.319</ecNumber>
    </recommendedName>
</protein>
<feature type="domain" description="Protein arginine N-methyltransferase" evidence="16">
    <location>
        <begin position="311"/>
        <end position="494"/>
    </location>
</feature>
<evidence type="ECO:0000256" key="2">
    <source>
        <dbReference type="ARBA" id="ARBA00011925"/>
    </source>
</evidence>
<dbReference type="EC" id="2.1.1.319" evidence="2"/>
<dbReference type="EMBL" id="JALJOR010000002">
    <property type="protein sequence ID" value="KAK9823570.1"/>
    <property type="molecule type" value="Genomic_DNA"/>
</dbReference>
<keyword evidence="7" id="KW-0479">Metal-binding</keyword>
<dbReference type="InterPro" id="IPR036236">
    <property type="entry name" value="Znf_C2H2_sf"/>
</dbReference>
<gene>
    <name evidence="17" type="ORF">WJX72_003898</name>
</gene>
<dbReference type="Pfam" id="PF22528">
    <property type="entry name" value="PRMT_C"/>
    <property type="match status" value="1"/>
</dbReference>
<dbReference type="FunFam" id="3.40.50.150:FF:000003">
    <property type="entry name" value="Blast:Protein arginine N-methyltransferase 1"/>
    <property type="match status" value="1"/>
</dbReference>
<keyword evidence="4 12" id="KW-0489">Methyltransferase</keyword>
<evidence type="ECO:0000256" key="9">
    <source>
        <dbReference type="ARBA" id="ARBA00022833"/>
    </source>
</evidence>
<accession>A0AAW1QPY4</accession>
<evidence type="ECO:0000256" key="7">
    <source>
        <dbReference type="ARBA" id="ARBA00022723"/>
    </source>
</evidence>
<name>A0AAW1QPY4_9CHLO</name>
<dbReference type="SUPFAM" id="SSF57667">
    <property type="entry name" value="beta-beta-alpha zinc fingers"/>
    <property type="match status" value="1"/>
</dbReference>
<dbReference type="InterPro" id="IPR049482">
    <property type="entry name" value="ANM3-like_C2H2_Zf"/>
</dbReference>
<evidence type="ECO:0000256" key="8">
    <source>
        <dbReference type="ARBA" id="ARBA00022771"/>
    </source>
</evidence>
<dbReference type="PANTHER" id="PTHR11006">
    <property type="entry name" value="PROTEIN ARGININE N-METHYLTRANSFERASE"/>
    <property type="match status" value="1"/>
</dbReference>
<proteinExistence type="predicted"/>
<evidence type="ECO:0000256" key="6">
    <source>
        <dbReference type="ARBA" id="ARBA00022691"/>
    </source>
</evidence>
<keyword evidence="9" id="KW-0862">Zinc</keyword>
<dbReference type="GO" id="GO:0035242">
    <property type="term" value="F:protein-arginine omega-N asymmetric methyltransferase activity"/>
    <property type="evidence" value="ECO:0007669"/>
    <property type="project" value="UniProtKB-EC"/>
</dbReference>
<dbReference type="GO" id="GO:0042054">
    <property type="term" value="F:histone methyltransferase activity"/>
    <property type="evidence" value="ECO:0007669"/>
    <property type="project" value="TreeGrafter"/>
</dbReference>
<reference evidence="17 18" key="1">
    <citation type="journal article" date="2024" name="Nat. Commun.">
        <title>Phylogenomics reveals the evolutionary origins of lichenization in chlorophyte algae.</title>
        <authorList>
            <person name="Puginier C."/>
            <person name="Libourel C."/>
            <person name="Otte J."/>
            <person name="Skaloud P."/>
            <person name="Haon M."/>
            <person name="Grisel S."/>
            <person name="Petersen M."/>
            <person name="Berrin J.G."/>
            <person name="Delaux P.M."/>
            <person name="Dal Grande F."/>
            <person name="Keller J."/>
        </authorList>
    </citation>
    <scope>NUCLEOTIDE SEQUENCE [LARGE SCALE GENOMIC DNA]</scope>
    <source>
        <strain evidence="17 18">SAG 2043</strain>
    </source>
</reference>
<dbReference type="InterPro" id="IPR025799">
    <property type="entry name" value="Arg_MeTrfase"/>
</dbReference>
<comment type="catalytic activity">
    <reaction evidence="10">
        <text>L-arginyl-[protein] + 2 S-adenosyl-L-methionine = N(omega),N(omega)-dimethyl-L-arginyl-[protein] + 2 S-adenosyl-L-homocysteine + 2 H(+)</text>
        <dbReference type="Rhea" id="RHEA:48096"/>
        <dbReference type="Rhea" id="RHEA-COMP:10532"/>
        <dbReference type="Rhea" id="RHEA-COMP:11991"/>
        <dbReference type="ChEBI" id="CHEBI:15378"/>
        <dbReference type="ChEBI" id="CHEBI:29965"/>
        <dbReference type="ChEBI" id="CHEBI:57856"/>
        <dbReference type="ChEBI" id="CHEBI:59789"/>
        <dbReference type="ChEBI" id="CHEBI:61897"/>
        <dbReference type="EC" id="2.1.1.319"/>
    </reaction>
    <physiologicalReaction direction="left-to-right" evidence="10">
        <dbReference type="Rhea" id="RHEA:48097"/>
    </physiologicalReaction>
</comment>
<dbReference type="InterPro" id="IPR029063">
    <property type="entry name" value="SAM-dependent_MTases_sf"/>
</dbReference>
<feature type="domain" description="Protein arginine N-methyltransferase 3-like C2H2 zinc finger" evidence="15">
    <location>
        <begin position="28"/>
        <end position="77"/>
    </location>
</feature>
<evidence type="ECO:0000259" key="16">
    <source>
        <dbReference type="Pfam" id="PF22528"/>
    </source>
</evidence>
<dbReference type="CDD" id="cd02440">
    <property type="entry name" value="AdoMet_MTases"/>
    <property type="match status" value="1"/>
</dbReference>
<dbReference type="Proteomes" id="UP001489004">
    <property type="component" value="Unassembled WGS sequence"/>
</dbReference>
<feature type="region of interest" description="Disordered" evidence="13">
    <location>
        <begin position="112"/>
        <end position="141"/>
    </location>
</feature>
<evidence type="ECO:0000256" key="13">
    <source>
        <dbReference type="SAM" id="MobiDB-lite"/>
    </source>
</evidence>
<evidence type="ECO:0000256" key="4">
    <source>
        <dbReference type="ARBA" id="ARBA00022603"/>
    </source>
</evidence>
<organism evidence="17 18">
    <name type="scientific">[Myrmecia] bisecta</name>
    <dbReference type="NCBI Taxonomy" id="41462"/>
    <lineage>
        <taxon>Eukaryota</taxon>
        <taxon>Viridiplantae</taxon>
        <taxon>Chlorophyta</taxon>
        <taxon>core chlorophytes</taxon>
        <taxon>Trebouxiophyceae</taxon>
        <taxon>Trebouxiales</taxon>
        <taxon>Trebouxiaceae</taxon>
        <taxon>Myrmecia</taxon>
    </lineage>
</organism>
<keyword evidence="5 12" id="KW-0808">Transferase</keyword>
<keyword evidence="3" id="KW-0963">Cytoplasm</keyword>
<sequence>MLPTAAAAFSFDAEQFGFDLRKYRIQAHLDDYSTIRCINFIRSEVAAGRDPLPALAEAAGAPGQGARPWDDDKYLQPVLAEDALLFHDFGDEDTAPGGPGDPEVAHMFREEAADAGPSRGESTPDDAQPAEPVGQPANALVVPGKGKAKLGSRSAEAERVDRSYFDSYSYFDIHREMLSDKVRTDAYRDAIERNPGLVKGRTVLDVGCGTGILSMFAARAGAAAVIGVDGSSKIAGIARLNCSANGLAAEQGGPISIVTGRIEQLDGLPVDQVDVIVSEWMGYGLLFESMLDSVLYARDRWLKPGGAILPDTATIYLAAAAEGATGLDFWRNVYGFHMDPVRQELHASSLHKAVVAGVAAADIISEAVAVKTLDLATMSVADADFSSDFVLTHKPQAGQTCSTCHAVVLWFDTAFSARFCPDLPVTLSTSPHGPQTHWAQTILCLRQPILLGQAPASGTSPSGSGSRPAGALRGRISIARSNKHRSLDISLEYAPVAADGSSVGPADTLIYSVAMSA</sequence>
<evidence type="ECO:0000256" key="12">
    <source>
        <dbReference type="PROSITE-ProRule" id="PRU01015"/>
    </source>
</evidence>
<dbReference type="GO" id="GO:0005829">
    <property type="term" value="C:cytosol"/>
    <property type="evidence" value="ECO:0007669"/>
    <property type="project" value="UniProtKB-SubCell"/>
</dbReference>
<evidence type="ECO:0000313" key="18">
    <source>
        <dbReference type="Proteomes" id="UP001489004"/>
    </source>
</evidence>
<dbReference type="Gene3D" id="2.70.160.11">
    <property type="entry name" value="Hnrnp arginine n-methyltransferase1"/>
    <property type="match status" value="1"/>
</dbReference>